<dbReference type="PANTHER" id="PTHR20913:SF7">
    <property type="entry name" value="RE60063P"/>
    <property type="match status" value="1"/>
</dbReference>
<dbReference type="Gene3D" id="1.10.8.1310">
    <property type="match status" value="1"/>
</dbReference>
<evidence type="ECO:0000313" key="5">
    <source>
        <dbReference type="Proteomes" id="UP000094565"/>
    </source>
</evidence>
<feature type="transmembrane region" description="Helical" evidence="2">
    <location>
        <begin position="196"/>
        <end position="213"/>
    </location>
</feature>
<accession>A0A1B2J8S5</accession>
<dbReference type="SMART" id="SM00164">
    <property type="entry name" value="TBC"/>
    <property type="match status" value="1"/>
</dbReference>
<dbReference type="InterPro" id="IPR045913">
    <property type="entry name" value="TBC20/Gyp8-like"/>
</dbReference>
<feature type="domain" description="Rab-GAP TBC" evidence="3">
    <location>
        <begin position="61"/>
        <end position="233"/>
    </location>
</feature>
<evidence type="ECO:0000256" key="1">
    <source>
        <dbReference type="ARBA" id="ARBA00022468"/>
    </source>
</evidence>
<keyword evidence="5" id="KW-1185">Reference proteome</keyword>
<evidence type="ECO:0000259" key="3">
    <source>
        <dbReference type="PROSITE" id="PS50086"/>
    </source>
</evidence>
<dbReference type="AlphaFoldDB" id="A0A1B2J8S5"/>
<dbReference type="GO" id="GO:0005096">
    <property type="term" value="F:GTPase activator activity"/>
    <property type="evidence" value="ECO:0007669"/>
    <property type="project" value="UniProtKB-KW"/>
</dbReference>
<keyword evidence="2" id="KW-0812">Transmembrane</keyword>
<gene>
    <name evidence="4" type="ORF">ATY40_BA7500692</name>
</gene>
<dbReference type="InterPro" id="IPR000195">
    <property type="entry name" value="Rab-GAP-TBC_dom"/>
</dbReference>
<feature type="transmembrane region" description="Helical" evidence="2">
    <location>
        <begin position="225"/>
        <end position="249"/>
    </location>
</feature>
<dbReference type="PANTHER" id="PTHR20913">
    <property type="entry name" value="TBC1 DOMAIN FAMILY MEMBER 20/GTPASE"/>
    <property type="match status" value="1"/>
</dbReference>
<keyword evidence="1" id="KW-0343">GTPase activation</keyword>
<keyword evidence="2" id="KW-0472">Membrane</keyword>
<keyword evidence="2" id="KW-1133">Transmembrane helix</keyword>
<proteinExistence type="predicted"/>
<name>A0A1B2J8S5_PICPA</name>
<dbReference type="Proteomes" id="UP000094565">
    <property type="component" value="Chromosome 1"/>
</dbReference>
<evidence type="ECO:0000313" key="4">
    <source>
        <dbReference type="EMBL" id="ANZ74391.1"/>
    </source>
</evidence>
<dbReference type="Pfam" id="PF00566">
    <property type="entry name" value="RabGAP-TBC"/>
    <property type="match status" value="1"/>
</dbReference>
<reference evidence="4 5" key="1">
    <citation type="submission" date="2016-02" db="EMBL/GenBank/DDBJ databases">
        <title>Comparative genomic and transcriptomic foundation for Pichia pastoris.</title>
        <authorList>
            <person name="Love K.R."/>
            <person name="Shah K.A."/>
            <person name="Whittaker C.A."/>
            <person name="Wu J."/>
            <person name="Bartlett M.C."/>
            <person name="Ma D."/>
            <person name="Leeson R.L."/>
            <person name="Priest M."/>
            <person name="Young S.K."/>
            <person name="Love J.C."/>
        </authorList>
    </citation>
    <scope>NUCLEOTIDE SEQUENCE [LARGE SCALE GENOMIC DNA]</scope>
    <source>
        <strain evidence="4 5">ATCC 28485</strain>
    </source>
</reference>
<evidence type="ECO:0000256" key="2">
    <source>
        <dbReference type="SAM" id="Phobius"/>
    </source>
</evidence>
<dbReference type="GO" id="GO:0005789">
    <property type="term" value="C:endoplasmic reticulum membrane"/>
    <property type="evidence" value="ECO:0007669"/>
    <property type="project" value="TreeGrafter"/>
</dbReference>
<dbReference type="EMBL" id="CP014584">
    <property type="protein sequence ID" value="ANZ74391.1"/>
    <property type="molecule type" value="Genomic_DNA"/>
</dbReference>
<dbReference type="InterPro" id="IPR035969">
    <property type="entry name" value="Rab-GAP_TBC_sf"/>
</dbReference>
<dbReference type="Gene3D" id="1.10.472.80">
    <property type="entry name" value="Ypt/Rab-GAP domain of gyp1p, domain 3"/>
    <property type="match status" value="1"/>
</dbReference>
<protein>
    <submittedName>
        <fullName evidence="4">BA75_00692T0</fullName>
    </submittedName>
</protein>
<dbReference type="PROSITE" id="PS50086">
    <property type="entry name" value="TBC_RABGAP"/>
    <property type="match status" value="1"/>
</dbReference>
<dbReference type="OrthoDB" id="206700at2759"/>
<dbReference type="SUPFAM" id="SSF47923">
    <property type="entry name" value="Ypt/Rab-GAP domain of gyp1p"/>
    <property type="match status" value="2"/>
</dbReference>
<organism evidence="4 5">
    <name type="scientific">Komagataella pastoris</name>
    <name type="common">Yeast</name>
    <name type="synonym">Pichia pastoris</name>
    <dbReference type="NCBI Taxonomy" id="4922"/>
    <lineage>
        <taxon>Eukaryota</taxon>
        <taxon>Fungi</taxon>
        <taxon>Dikarya</taxon>
        <taxon>Ascomycota</taxon>
        <taxon>Saccharomycotina</taxon>
        <taxon>Pichiomycetes</taxon>
        <taxon>Pichiales</taxon>
        <taxon>Pichiaceae</taxon>
        <taxon>Komagataella</taxon>
    </lineage>
</organism>
<sequence>MQLLSTSHTRWEELTKSELEDAQFHVQEKPHIKEKKSIERCILTKNVDGLRQNAINNPYGLLVSSLRATAWPLMLNVQHELPQDSDSLKPHLEEGQVKLDVDRSYLPSDKHHLLQNVIVKLLRNHPYLHYYQGFHDVVSVLLVTLDYDKSLTYDIAETLCLYHLRDFMLADMTGTTDLLPLVVDLVKVADKRFGDILELIPPFYSLASIITMFSHDLDVQDVVVLWDFAFAMGNVTQALIYLYAVLILINKQQIIAQVVEMSGCQIDTSVTSTQTLSRQFVLENTDAFHFTLSNLTKCFGTNDSSKQDLLARWKNETQYLINVVKLSDLPTFKDIFPGSAIKQPSSSNIDYTVRLHTKYLVARKRNLSVVKNCKKLLHKNSNNLKLLLKVSVTVGILSLVIGRCLEHNQYVGLPFHHRTWRDMCNTIWRF</sequence>
<dbReference type="GO" id="GO:0006888">
    <property type="term" value="P:endoplasmic reticulum to Golgi vesicle-mediated transport"/>
    <property type="evidence" value="ECO:0007669"/>
    <property type="project" value="TreeGrafter"/>
</dbReference>